<feature type="region of interest" description="Disordered" evidence="1">
    <location>
        <begin position="148"/>
        <end position="170"/>
    </location>
</feature>
<organism evidence="3 4">
    <name type="scientific">Devosia oryziradicis</name>
    <dbReference type="NCBI Taxonomy" id="2801335"/>
    <lineage>
        <taxon>Bacteria</taxon>
        <taxon>Pseudomonadati</taxon>
        <taxon>Pseudomonadota</taxon>
        <taxon>Alphaproteobacteria</taxon>
        <taxon>Hyphomicrobiales</taxon>
        <taxon>Devosiaceae</taxon>
        <taxon>Devosia</taxon>
    </lineage>
</organism>
<dbReference type="PANTHER" id="PTHR36448:SF2">
    <property type="entry name" value="CUPIN TYPE-1 DOMAIN-CONTAINING PROTEIN"/>
    <property type="match status" value="1"/>
</dbReference>
<dbReference type="PANTHER" id="PTHR36448">
    <property type="entry name" value="BLR7373 PROTEIN"/>
    <property type="match status" value="1"/>
</dbReference>
<reference evidence="3 4" key="1">
    <citation type="submission" date="2021-01" db="EMBL/GenBank/DDBJ databases">
        <title>Genome seq and assembly of Devosia sp. G19.</title>
        <authorList>
            <person name="Chhetri G."/>
        </authorList>
    </citation>
    <scope>NUCLEOTIDE SEQUENCE [LARGE SCALE GENOMIC DNA]</scope>
    <source>
        <strain evidence="3 4">G19</strain>
    </source>
</reference>
<name>A0ABX7BZX4_9HYPH</name>
<gene>
    <name evidence="3" type="ORF">JI749_07890</name>
</gene>
<dbReference type="EMBL" id="CP068047">
    <property type="protein sequence ID" value="QQR37518.1"/>
    <property type="molecule type" value="Genomic_DNA"/>
</dbReference>
<dbReference type="SUPFAM" id="SSF51182">
    <property type="entry name" value="RmlC-like cupins"/>
    <property type="match status" value="1"/>
</dbReference>
<evidence type="ECO:0000256" key="1">
    <source>
        <dbReference type="SAM" id="MobiDB-lite"/>
    </source>
</evidence>
<sequence>MIGNLSGTSFEYFADDGRFPNSALPVVIYRQAVAPDQASAEALEALFDGNGWPSQWRAGVYDYHHYHSTAHECLGVASGSATLQLGGPGGREFTVSPGDVVLLPAGTAHRRLSADAAFLMVGAYPPGQSWDILRGDPADRPEADQRIARVALPQTDPVGGQGGPVLEKWR</sequence>
<evidence type="ECO:0000259" key="2">
    <source>
        <dbReference type="Pfam" id="PF07883"/>
    </source>
</evidence>
<dbReference type="InterPro" id="IPR014500">
    <property type="entry name" value="UCP019307_cupin"/>
</dbReference>
<evidence type="ECO:0000313" key="3">
    <source>
        <dbReference type="EMBL" id="QQR37518.1"/>
    </source>
</evidence>
<dbReference type="Gene3D" id="2.60.120.10">
    <property type="entry name" value="Jelly Rolls"/>
    <property type="match status" value="1"/>
</dbReference>
<keyword evidence="4" id="KW-1185">Reference proteome</keyword>
<dbReference type="CDD" id="cd02219">
    <property type="entry name" value="cupin_YjlB-like"/>
    <property type="match status" value="1"/>
</dbReference>
<dbReference type="InterPro" id="IPR013096">
    <property type="entry name" value="Cupin_2"/>
</dbReference>
<dbReference type="InterPro" id="IPR011051">
    <property type="entry name" value="RmlC_Cupin_sf"/>
</dbReference>
<evidence type="ECO:0000313" key="4">
    <source>
        <dbReference type="Proteomes" id="UP000595460"/>
    </source>
</evidence>
<feature type="domain" description="Cupin type-2" evidence="2">
    <location>
        <begin position="64"/>
        <end position="110"/>
    </location>
</feature>
<dbReference type="RefSeq" id="WP_201661919.1">
    <property type="nucleotide sequence ID" value="NZ_CP068047.1"/>
</dbReference>
<accession>A0ABX7BZX4</accession>
<protein>
    <submittedName>
        <fullName evidence="3">Cupin domain-containing protein</fullName>
    </submittedName>
</protein>
<dbReference type="Pfam" id="PF07883">
    <property type="entry name" value="Cupin_2"/>
    <property type="match status" value="1"/>
</dbReference>
<dbReference type="PIRSF" id="PIRSF019307">
    <property type="entry name" value="UCP019307"/>
    <property type="match status" value="1"/>
</dbReference>
<dbReference type="InterPro" id="IPR047121">
    <property type="entry name" value="YjiB-like"/>
</dbReference>
<dbReference type="Proteomes" id="UP000595460">
    <property type="component" value="Chromosome"/>
</dbReference>
<dbReference type="InterPro" id="IPR014710">
    <property type="entry name" value="RmlC-like_jellyroll"/>
</dbReference>
<proteinExistence type="predicted"/>